<dbReference type="GO" id="GO:0003723">
    <property type="term" value="F:RNA binding"/>
    <property type="evidence" value="ECO:0007669"/>
    <property type="project" value="InterPro"/>
</dbReference>
<evidence type="ECO:0000259" key="6">
    <source>
        <dbReference type="Pfam" id="PF22675"/>
    </source>
</evidence>
<feature type="compositionally biased region" description="Pro residues" evidence="5">
    <location>
        <begin position="428"/>
        <end position="440"/>
    </location>
</feature>
<gene>
    <name evidence="8" type="ORF">EGW08_009519</name>
</gene>
<feature type="region of interest" description="Disordered" evidence="5">
    <location>
        <begin position="427"/>
        <end position="469"/>
    </location>
</feature>
<dbReference type="OrthoDB" id="397265at2759"/>
<feature type="region of interest" description="Disordered" evidence="5">
    <location>
        <begin position="580"/>
        <end position="623"/>
    </location>
</feature>
<feature type="region of interest" description="Disordered" evidence="5">
    <location>
        <begin position="706"/>
        <end position="855"/>
    </location>
</feature>
<evidence type="ECO:0000256" key="1">
    <source>
        <dbReference type="ARBA" id="ARBA00006093"/>
    </source>
</evidence>
<dbReference type="InterPro" id="IPR047889">
    <property type="entry name" value="KHDC4_KH-I_second"/>
</dbReference>
<keyword evidence="9" id="KW-1185">Reference proteome</keyword>
<feature type="compositionally biased region" description="Pro residues" evidence="5">
    <location>
        <begin position="737"/>
        <end position="759"/>
    </location>
</feature>
<sequence>MFHQSQDDRSSLEAAAEAAAKVNAMLIAKGMLKPNQIHGGPNVITKKAGGPNSLVVAEVEINNLTTPCRNTLTRGTTQEEISKASGAAVTTRGRYMGPDDRVRNPRDRCLYLNVQASTKESVDIAVQKINEIIRSMCGNKLEPRGRGFNHHRGGKGMRHPYRPSVSPNRNNIRNQPPPPLMSLPTPPPPIQIPLHTQPPPLQTVTVLQEKLYVGLEHAPPNFDTKNKLLGPEGSYLQHIQMETGAAVSLRGKGSGFPDMSGADSIEPMHIHIEQQSFEGLQEAKKLAENLIQTVQQSYVSFQQALAALPPSVPTGLITGVRQQPPYLEQQLIPAQMAPVQEHQLQALPPQMQPLGPPPQMMLPAASVANQMPQLQAIQSAGPGPPMVIPSSLTLTQMPLVNALPVSAPSMLGPHQPNVMEQQQLILSQPPPHGAPPPQLVQPPQALAAAPAPPVPQALPPPPLQPGGVYTSVQPALQLVSQPVVSMMQPGPPPPMGQPQPHPHPQPLPVQVQSMMGPPPAPQHPYSVSSSVVYTVASSGVPYYSSPKLDEMPKRRFTEEKDDNISENLLGYQHGPPHLVNLVQSSPPPHSQAASQPPSATHVQQHHMIQLGPPPPQEQAHPHFPHLAGHPALLPQPHAGQHHIHFQHQPQGPLPPHQFQHPPGQPPHPQLVPASHFMVPPPMAGPPHSPTVQQMAQAVDIRLQVPSSSSAALMPPPPPPSPLSSQAVPREEEMRCSMPPPKSPELPWEPRPRGPSPNPFEPDKKKIRGILKNKNNVSNADANKETEPANEPGSRQTLQEENDGANNDSAEDTVHPVSPQYQGQPIRYPSMPSDPNLPPNIPQEQQPLPPPEGAVLAQSHPSHQLRAIHPVSTHGHILHHSDPTHVHLAPHIHLEGPRPEGPAPGTQIVIEHPGLPPPPGLHLAQHPHPPQRHVIIEQHPVGQPEHLAPHLAPPPPHTSQELFELEMQHQQQPPPQFHHLEHIAVSQANHTGSEQMLPQQPPALIVSSGQPFQQYSVAISSAAGVMPPPQSYALTTSGVGAIPFSMPNAPQHIVGGPPPPPPPPPASSYSLGGPPPPISSYSLGGPPPPISSYSLGGPPPPPPTSSPQFQQHFAAVQLQPQPSHIYHQAQQPPQQPVPVASSQYQTAPHAQPAFSYWLSQAQ</sequence>
<dbReference type="CDD" id="cd22385">
    <property type="entry name" value="KH-I_KHDC4_rpt1"/>
    <property type="match status" value="1"/>
</dbReference>
<dbReference type="InterPro" id="IPR047890">
    <property type="entry name" value="KHDC4_KH-I_first"/>
</dbReference>
<dbReference type="Pfam" id="PF22675">
    <property type="entry name" value="KH-I_KHDC4-BBP"/>
    <property type="match status" value="1"/>
</dbReference>
<feature type="compositionally biased region" description="Basic residues" evidence="5">
    <location>
        <begin position="147"/>
        <end position="161"/>
    </location>
</feature>
<organism evidence="8 9">
    <name type="scientific">Elysia chlorotica</name>
    <name type="common">Eastern emerald elysia</name>
    <name type="synonym">Sea slug</name>
    <dbReference type="NCBI Taxonomy" id="188477"/>
    <lineage>
        <taxon>Eukaryota</taxon>
        <taxon>Metazoa</taxon>
        <taxon>Spiralia</taxon>
        <taxon>Lophotrochozoa</taxon>
        <taxon>Mollusca</taxon>
        <taxon>Gastropoda</taxon>
        <taxon>Heterobranchia</taxon>
        <taxon>Euthyneura</taxon>
        <taxon>Panpulmonata</taxon>
        <taxon>Sacoglossa</taxon>
        <taxon>Placobranchoidea</taxon>
        <taxon>Plakobranchidae</taxon>
        <taxon>Elysia</taxon>
    </lineage>
</organism>
<dbReference type="SUPFAM" id="SSF54791">
    <property type="entry name" value="Eukaryotic type KH-domain (KH-domain type I)"/>
    <property type="match status" value="2"/>
</dbReference>
<dbReference type="InterPro" id="IPR036612">
    <property type="entry name" value="KH_dom_type_1_sf"/>
</dbReference>
<comment type="function">
    <text evidence="4">RNA-binding protein involved in pre-mRNA splicing. Interacts with the PRP19C/Prp19 complex/NTC/Nineteen complex which is part of the spliceosome. Involved in regulating splice site selection. Binds preferentially RNA with A/C rich sequences and poly-C stretches.</text>
</comment>
<feature type="compositionally biased region" description="Pro residues" evidence="5">
    <location>
        <begin position="450"/>
        <end position="464"/>
    </location>
</feature>
<name>A0A433TMC9_ELYCH</name>
<protein>
    <recommendedName>
        <fullName evidence="2">KH homology domain-containing protein 4</fullName>
    </recommendedName>
    <alternativeName>
        <fullName evidence="3">Brings lots of money 7</fullName>
    </alternativeName>
</protein>
<evidence type="ECO:0000256" key="3">
    <source>
        <dbReference type="ARBA" id="ARBA00030267"/>
    </source>
</evidence>
<feature type="region of interest" description="Disordered" evidence="5">
    <location>
        <begin position="1048"/>
        <end position="1145"/>
    </location>
</feature>
<feature type="compositionally biased region" description="Low complexity" evidence="5">
    <location>
        <begin position="590"/>
        <end position="599"/>
    </location>
</feature>
<reference evidence="8 9" key="1">
    <citation type="submission" date="2019-01" db="EMBL/GenBank/DDBJ databases">
        <title>A draft genome assembly of the solar-powered sea slug Elysia chlorotica.</title>
        <authorList>
            <person name="Cai H."/>
            <person name="Li Q."/>
            <person name="Fang X."/>
            <person name="Li J."/>
            <person name="Curtis N.E."/>
            <person name="Altenburger A."/>
            <person name="Shibata T."/>
            <person name="Feng M."/>
            <person name="Maeda T."/>
            <person name="Schwartz J.A."/>
            <person name="Shigenobu S."/>
            <person name="Lundholm N."/>
            <person name="Nishiyama T."/>
            <person name="Yang H."/>
            <person name="Hasebe M."/>
            <person name="Li S."/>
            <person name="Pierce S.K."/>
            <person name="Wang J."/>
        </authorList>
    </citation>
    <scope>NUCLEOTIDE SEQUENCE [LARGE SCALE GENOMIC DNA]</scope>
    <source>
        <strain evidence="8">EC2010</strain>
        <tissue evidence="8">Whole organism of an adult</tissue>
    </source>
</reference>
<feature type="compositionally biased region" description="Pro residues" evidence="5">
    <location>
        <begin position="489"/>
        <end position="507"/>
    </location>
</feature>
<dbReference type="Proteomes" id="UP000271974">
    <property type="component" value="Unassembled WGS sequence"/>
</dbReference>
<dbReference type="Pfam" id="PF23469">
    <property type="entry name" value="KH_12"/>
    <property type="match status" value="1"/>
</dbReference>
<dbReference type="PANTHER" id="PTHR15744">
    <property type="entry name" value="BLOM7"/>
    <property type="match status" value="1"/>
</dbReference>
<dbReference type="FunFam" id="3.30.1370.10:FF:000037">
    <property type="entry name" value="KH domain protein"/>
    <property type="match status" value="1"/>
</dbReference>
<feature type="compositionally biased region" description="Low complexity" evidence="5">
    <location>
        <begin position="1127"/>
        <end position="1142"/>
    </location>
</feature>
<evidence type="ECO:0000313" key="9">
    <source>
        <dbReference type="Proteomes" id="UP000271974"/>
    </source>
</evidence>
<feature type="compositionally biased region" description="Pro residues" evidence="5">
    <location>
        <begin position="834"/>
        <end position="851"/>
    </location>
</feature>
<feature type="compositionally biased region" description="Pro residues" evidence="5">
    <location>
        <begin position="1055"/>
        <end position="1065"/>
    </location>
</feature>
<evidence type="ECO:0000256" key="5">
    <source>
        <dbReference type="SAM" id="MobiDB-lite"/>
    </source>
</evidence>
<comment type="caution">
    <text evidence="8">The sequence shown here is derived from an EMBL/GenBank/DDBJ whole genome shotgun (WGS) entry which is preliminary data.</text>
</comment>
<evidence type="ECO:0000259" key="7">
    <source>
        <dbReference type="Pfam" id="PF23469"/>
    </source>
</evidence>
<evidence type="ECO:0000256" key="2">
    <source>
        <dbReference type="ARBA" id="ARBA00017795"/>
    </source>
</evidence>
<dbReference type="GO" id="GO:0005634">
    <property type="term" value="C:nucleus"/>
    <property type="evidence" value="ECO:0007669"/>
    <property type="project" value="InterPro"/>
</dbReference>
<feature type="compositionally biased region" description="Polar residues" evidence="5">
    <location>
        <begin position="792"/>
        <end position="807"/>
    </location>
</feature>
<feature type="region of interest" description="Disordered" evidence="5">
    <location>
        <begin position="484"/>
        <end position="507"/>
    </location>
</feature>
<feature type="region of interest" description="Disordered" evidence="5">
    <location>
        <begin position="643"/>
        <end position="667"/>
    </location>
</feature>
<dbReference type="Gene3D" id="3.30.1370.10">
    <property type="entry name" value="K Homology domain, type 1"/>
    <property type="match status" value="2"/>
</dbReference>
<comment type="similarity">
    <text evidence="1">Belongs to the KHDC4 family.</text>
</comment>
<dbReference type="InterPro" id="IPR056149">
    <property type="entry name" value="PRP5/DDX46/KHDC4_KH"/>
</dbReference>
<dbReference type="CDD" id="cd22386">
    <property type="entry name" value="KH-I_KHDC4_rpt2"/>
    <property type="match status" value="1"/>
</dbReference>
<evidence type="ECO:0000313" key="8">
    <source>
        <dbReference type="EMBL" id="RUS82739.1"/>
    </source>
</evidence>
<feature type="region of interest" description="Disordered" evidence="5">
    <location>
        <begin position="143"/>
        <end position="179"/>
    </location>
</feature>
<accession>A0A433TMC9</accession>
<dbReference type="AlphaFoldDB" id="A0A433TMC9"/>
<feature type="domain" description="KHDC4/BBP-like KH-domain type I" evidence="6">
    <location>
        <begin position="218"/>
        <end position="292"/>
    </location>
</feature>
<feature type="compositionally biased region" description="Low complexity" evidence="5">
    <location>
        <begin position="646"/>
        <end position="661"/>
    </location>
</feature>
<feature type="domain" description="ATP-dependent RNA helicase PRP5/DDX46/KHDC4 KH" evidence="7">
    <location>
        <begin position="56"/>
        <end position="136"/>
    </location>
</feature>
<dbReference type="PANTHER" id="PTHR15744:SF0">
    <property type="entry name" value="KH HOMOLOGY DOMAIN-CONTAINING PROTEIN 4"/>
    <property type="match status" value="1"/>
</dbReference>
<dbReference type="STRING" id="188477.A0A433TMC9"/>
<dbReference type="EMBL" id="RQTK01000274">
    <property type="protein sequence ID" value="RUS82739.1"/>
    <property type="molecule type" value="Genomic_DNA"/>
</dbReference>
<dbReference type="InterPro" id="IPR031121">
    <property type="entry name" value="RIK/BLOM7"/>
</dbReference>
<evidence type="ECO:0000256" key="4">
    <source>
        <dbReference type="ARBA" id="ARBA00045732"/>
    </source>
</evidence>
<dbReference type="InterPro" id="IPR055256">
    <property type="entry name" value="KH_1_KHDC4/BBP-like"/>
</dbReference>
<proteinExistence type="inferred from homology"/>